<proteinExistence type="predicted"/>
<name>A0ACB7YWD3_9ERIC</name>
<dbReference type="Proteomes" id="UP000828048">
    <property type="component" value="Chromosome 3"/>
</dbReference>
<comment type="caution">
    <text evidence="1">The sequence shown here is derived from an EMBL/GenBank/DDBJ whole genome shotgun (WGS) entry which is preliminary data.</text>
</comment>
<organism evidence="1 2">
    <name type="scientific">Vaccinium darrowii</name>
    <dbReference type="NCBI Taxonomy" id="229202"/>
    <lineage>
        <taxon>Eukaryota</taxon>
        <taxon>Viridiplantae</taxon>
        <taxon>Streptophyta</taxon>
        <taxon>Embryophyta</taxon>
        <taxon>Tracheophyta</taxon>
        <taxon>Spermatophyta</taxon>
        <taxon>Magnoliopsida</taxon>
        <taxon>eudicotyledons</taxon>
        <taxon>Gunneridae</taxon>
        <taxon>Pentapetalae</taxon>
        <taxon>asterids</taxon>
        <taxon>Ericales</taxon>
        <taxon>Ericaceae</taxon>
        <taxon>Vaccinioideae</taxon>
        <taxon>Vaccinieae</taxon>
        <taxon>Vaccinium</taxon>
    </lineage>
</organism>
<reference evidence="1 2" key="1">
    <citation type="journal article" date="2021" name="Hortic Res">
        <title>High-quality reference genome and annotation aids understanding of berry development for evergreen blueberry (Vaccinium darrowii).</title>
        <authorList>
            <person name="Yu J."/>
            <person name="Hulse-Kemp A.M."/>
            <person name="Babiker E."/>
            <person name="Staton M."/>
        </authorList>
    </citation>
    <scope>NUCLEOTIDE SEQUENCE [LARGE SCALE GENOMIC DNA]</scope>
    <source>
        <strain evidence="2">cv. NJ 8807/NJ 8810</strain>
        <tissue evidence="1">Young leaf</tissue>
    </source>
</reference>
<sequence length="291" mass="32000">MVPKSFFLLLVEEAVKKIIKWLVVSSFDLVELGFGRGFEVDLERVDQLKDRQKDSPISSSTSRVSTTLGSNSYRDSNFSLERVDLPFFGSETCEFQVGKAVGKKPKSMAESVIMDLGRLPEACCLGEASRHYLRDTEVSMKELEYAQNAVGKFGEDNRAGIEGTLHRITAIRNREDKVVCLSCRVGRAVRGPVDMVQHLLQFGESILFVGRISATDKGNSYDIYLTLATSMATRRGTTSVAAFQICLQVWMTSSLLADGLAVAAQVELLAGFVEVHASLTFGLPDVSDTYS</sequence>
<protein>
    <submittedName>
        <fullName evidence="1">Uncharacterized protein</fullName>
    </submittedName>
</protein>
<evidence type="ECO:0000313" key="2">
    <source>
        <dbReference type="Proteomes" id="UP000828048"/>
    </source>
</evidence>
<gene>
    <name evidence="1" type="ORF">Vadar_009741</name>
</gene>
<accession>A0ACB7YWD3</accession>
<evidence type="ECO:0000313" key="1">
    <source>
        <dbReference type="EMBL" id="KAH7857164.1"/>
    </source>
</evidence>
<dbReference type="EMBL" id="CM037153">
    <property type="protein sequence ID" value="KAH7857164.1"/>
    <property type="molecule type" value="Genomic_DNA"/>
</dbReference>
<keyword evidence="2" id="KW-1185">Reference proteome</keyword>